<dbReference type="EMBL" id="JANRHA010000018">
    <property type="protein sequence ID" value="MDG3016812.1"/>
    <property type="molecule type" value="Genomic_DNA"/>
</dbReference>
<keyword evidence="1" id="KW-1133">Transmembrane helix</keyword>
<gene>
    <name evidence="2" type="ORF">NVS88_19860</name>
</gene>
<evidence type="ECO:0000256" key="1">
    <source>
        <dbReference type="SAM" id="Phobius"/>
    </source>
</evidence>
<evidence type="ECO:0000313" key="2">
    <source>
        <dbReference type="EMBL" id="MDG3016812.1"/>
    </source>
</evidence>
<keyword evidence="3" id="KW-1185">Reference proteome</keyword>
<evidence type="ECO:0000313" key="3">
    <source>
        <dbReference type="Proteomes" id="UP001152755"/>
    </source>
</evidence>
<evidence type="ECO:0008006" key="4">
    <source>
        <dbReference type="Google" id="ProtNLM"/>
    </source>
</evidence>
<protein>
    <recommendedName>
        <fullName evidence="4">GAP family protein</fullName>
    </recommendedName>
</protein>
<sequence length="218" mass="22701">MNSLLSIIPLAAVDSVNVLALLAIAYVWLSSGSRAAYVRTAAPFVIGGVCGLTLTLAFSFTVILRLVHRVLDSFPRPLVTAIVLVIALGVMAMAVQGFRKPPMSLPVHRKVRPAAAYVIGLVTWGIQSLTSAPFYAAIAVMAHDGTATRLALSTVFVLVALLPVTTLTVALALCPEETGRRLLERVQAVLPVASRVVSVILGVGAAAVAVMAIADLPG</sequence>
<feature type="transmembrane region" description="Helical" evidence="1">
    <location>
        <begin position="41"/>
        <end position="66"/>
    </location>
</feature>
<dbReference type="RefSeq" id="WP_277832438.1">
    <property type="nucleotide sequence ID" value="NZ_JAAIVF010000003.1"/>
</dbReference>
<feature type="transmembrane region" description="Helical" evidence="1">
    <location>
        <begin position="116"/>
        <end position="138"/>
    </location>
</feature>
<proteinExistence type="predicted"/>
<feature type="transmembrane region" description="Helical" evidence="1">
    <location>
        <begin position="78"/>
        <end position="95"/>
    </location>
</feature>
<feature type="transmembrane region" description="Helical" evidence="1">
    <location>
        <begin position="150"/>
        <end position="174"/>
    </location>
</feature>
<feature type="transmembrane region" description="Helical" evidence="1">
    <location>
        <begin position="6"/>
        <end position="29"/>
    </location>
</feature>
<dbReference type="Proteomes" id="UP001152755">
    <property type="component" value="Unassembled WGS sequence"/>
</dbReference>
<dbReference type="AlphaFoldDB" id="A0A9X4M6C6"/>
<name>A0A9X4M6C6_9ACTN</name>
<comment type="caution">
    <text evidence="2">The sequence shown here is derived from an EMBL/GenBank/DDBJ whole genome shotgun (WGS) entry which is preliminary data.</text>
</comment>
<organism evidence="2 3">
    <name type="scientific">Speluncibacter jeojiensis</name>
    <dbReference type="NCBI Taxonomy" id="2710754"/>
    <lineage>
        <taxon>Bacteria</taxon>
        <taxon>Bacillati</taxon>
        <taxon>Actinomycetota</taxon>
        <taxon>Actinomycetes</taxon>
        <taxon>Mycobacteriales</taxon>
        <taxon>Speluncibacteraceae</taxon>
        <taxon>Speluncibacter</taxon>
    </lineage>
</organism>
<feature type="transmembrane region" description="Helical" evidence="1">
    <location>
        <begin position="195"/>
        <end position="214"/>
    </location>
</feature>
<keyword evidence="1" id="KW-0472">Membrane</keyword>
<accession>A0A9X4M6C6</accession>
<reference evidence="2" key="1">
    <citation type="submission" date="2022-08" db="EMBL/GenBank/DDBJ databases">
        <title>Genome analysis of Corynebacteriales strain.</title>
        <authorList>
            <person name="Lee S.D."/>
        </authorList>
    </citation>
    <scope>NUCLEOTIDE SEQUENCE</scope>
    <source>
        <strain evidence="2">D3-21</strain>
    </source>
</reference>
<keyword evidence="1" id="KW-0812">Transmembrane</keyword>